<gene>
    <name evidence="2" type="ORF">AN216_17490</name>
</gene>
<accession>A0A1E7JZK7</accession>
<evidence type="ECO:0000256" key="1">
    <source>
        <dbReference type="SAM" id="Phobius"/>
    </source>
</evidence>
<keyword evidence="1" id="KW-1133">Transmembrane helix</keyword>
<dbReference type="AlphaFoldDB" id="A0A1E7JZK7"/>
<comment type="caution">
    <text evidence="2">The sequence shown here is derived from an EMBL/GenBank/DDBJ whole genome shotgun (WGS) entry which is preliminary data.</text>
</comment>
<dbReference type="Proteomes" id="UP000176101">
    <property type="component" value="Unassembled WGS sequence"/>
</dbReference>
<name>A0A1E7JZK7_9ACTN</name>
<dbReference type="EMBL" id="LJGU01000132">
    <property type="protein sequence ID" value="OEU97045.1"/>
    <property type="molecule type" value="Genomic_DNA"/>
</dbReference>
<evidence type="ECO:0000313" key="2">
    <source>
        <dbReference type="EMBL" id="OEU97045.1"/>
    </source>
</evidence>
<reference evidence="2 3" key="1">
    <citation type="journal article" date="2016" name="Front. Microbiol.">
        <title>Comparative Genomics Analysis of Streptomyces Species Reveals Their Adaptation to the Marine Environment and Their Diversity at the Genomic Level.</title>
        <authorList>
            <person name="Tian X."/>
            <person name="Zhang Z."/>
            <person name="Yang T."/>
            <person name="Chen M."/>
            <person name="Li J."/>
            <person name="Chen F."/>
            <person name="Yang J."/>
            <person name="Li W."/>
            <person name="Zhang B."/>
            <person name="Zhang Z."/>
            <person name="Wu J."/>
            <person name="Zhang C."/>
            <person name="Long L."/>
            <person name="Xiao J."/>
        </authorList>
    </citation>
    <scope>NUCLEOTIDE SEQUENCE [LARGE SCALE GENOMIC DNA]</scope>
    <source>
        <strain evidence="2 3">SCSIO 02100</strain>
    </source>
</reference>
<keyword evidence="1" id="KW-0812">Transmembrane</keyword>
<evidence type="ECO:0000313" key="3">
    <source>
        <dbReference type="Proteomes" id="UP000176101"/>
    </source>
</evidence>
<feature type="transmembrane region" description="Helical" evidence="1">
    <location>
        <begin position="20"/>
        <end position="40"/>
    </location>
</feature>
<proteinExistence type="predicted"/>
<sequence>MRSAKWLLERLKGLRPYSVLPSGALSVVPLMALVPLFAGLDPFLPASAPPACPTGPASSGKDQDTG</sequence>
<keyword evidence="1" id="KW-0472">Membrane</keyword>
<organism evidence="2 3">
    <name type="scientific">Streptomyces oceani</name>
    <dbReference type="NCBI Taxonomy" id="1075402"/>
    <lineage>
        <taxon>Bacteria</taxon>
        <taxon>Bacillati</taxon>
        <taxon>Actinomycetota</taxon>
        <taxon>Actinomycetes</taxon>
        <taxon>Kitasatosporales</taxon>
        <taxon>Streptomycetaceae</taxon>
        <taxon>Streptomyces</taxon>
    </lineage>
</organism>
<keyword evidence="3" id="KW-1185">Reference proteome</keyword>
<protein>
    <submittedName>
        <fullName evidence="2">Uncharacterized protein</fullName>
    </submittedName>
</protein>